<evidence type="ECO:0008006" key="3">
    <source>
        <dbReference type="Google" id="ProtNLM"/>
    </source>
</evidence>
<dbReference type="InterPro" id="IPR029068">
    <property type="entry name" value="Glyas_Bleomycin-R_OHBP_Dase"/>
</dbReference>
<dbReference type="RefSeq" id="WP_373284364.1">
    <property type="nucleotide sequence ID" value="NZ_BMFR01000016.1"/>
</dbReference>
<comment type="caution">
    <text evidence="1">The sequence shown here is derived from an EMBL/GenBank/DDBJ whole genome shotgun (WGS) entry which is preliminary data.</text>
</comment>
<dbReference type="EMBL" id="BMFR01000016">
    <property type="protein sequence ID" value="GGG83384.1"/>
    <property type="molecule type" value="Genomic_DNA"/>
</dbReference>
<dbReference type="Proteomes" id="UP000622860">
    <property type="component" value="Unassembled WGS sequence"/>
</dbReference>
<protein>
    <recommendedName>
        <fullName evidence="3">VOC domain-containing protein</fullName>
    </recommendedName>
</protein>
<name>A0A917HMN6_9BACI</name>
<reference evidence="1" key="1">
    <citation type="journal article" date="2014" name="Int. J. Syst. Evol. Microbiol.">
        <title>Complete genome sequence of Corynebacterium casei LMG S-19264T (=DSM 44701T), isolated from a smear-ripened cheese.</title>
        <authorList>
            <consortium name="US DOE Joint Genome Institute (JGI-PGF)"/>
            <person name="Walter F."/>
            <person name="Albersmeier A."/>
            <person name="Kalinowski J."/>
            <person name="Ruckert C."/>
        </authorList>
    </citation>
    <scope>NUCLEOTIDE SEQUENCE</scope>
    <source>
        <strain evidence="1">CGMCC 1.12754</strain>
    </source>
</reference>
<organism evidence="1 2">
    <name type="scientific">Virgibacillus oceani</name>
    <dbReference type="NCBI Taxonomy" id="1479511"/>
    <lineage>
        <taxon>Bacteria</taxon>
        <taxon>Bacillati</taxon>
        <taxon>Bacillota</taxon>
        <taxon>Bacilli</taxon>
        <taxon>Bacillales</taxon>
        <taxon>Bacillaceae</taxon>
        <taxon>Virgibacillus</taxon>
    </lineage>
</organism>
<proteinExistence type="predicted"/>
<evidence type="ECO:0000313" key="1">
    <source>
        <dbReference type="EMBL" id="GGG83384.1"/>
    </source>
</evidence>
<gene>
    <name evidence="1" type="ORF">GCM10011398_31260</name>
</gene>
<keyword evidence="2" id="KW-1185">Reference proteome</keyword>
<dbReference type="AlphaFoldDB" id="A0A917HMN6"/>
<sequence>MLGFTVAFSGNGYRILRVGNSEVPLTIEEGEASSLTNRAYPIFFTKDLDIVYKKLRDHGVKAGEIQKDGVNTFFDFYDLDHNKLQVCFWE</sequence>
<dbReference type="Gene3D" id="3.10.180.10">
    <property type="entry name" value="2,3-Dihydroxybiphenyl 1,2-Dioxygenase, domain 1"/>
    <property type="match status" value="1"/>
</dbReference>
<evidence type="ECO:0000313" key="2">
    <source>
        <dbReference type="Proteomes" id="UP000622860"/>
    </source>
</evidence>
<reference evidence="1" key="2">
    <citation type="submission" date="2020-09" db="EMBL/GenBank/DDBJ databases">
        <authorList>
            <person name="Sun Q."/>
            <person name="Zhou Y."/>
        </authorList>
    </citation>
    <scope>NUCLEOTIDE SEQUENCE</scope>
    <source>
        <strain evidence="1">CGMCC 1.12754</strain>
    </source>
</reference>
<accession>A0A917HMN6</accession>
<dbReference type="SUPFAM" id="SSF54593">
    <property type="entry name" value="Glyoxalase/Bleomycin resistance protein/Dihydroxybiphenyl dioxygenase"/>
    <property type="match status" value="1"/>
</dbReference>